<dbReference type="GO" id="GO:0051920">
    <property type="term" value="F:peroxiredoxin activity"/>
    <property type="evidence" value="ECO:0007669"/>
    <property type="project" value="InterPro"/>
</dbReference>
<dbReference type="InterPro" id="IPR003779">
    <property type="entry name" value="CMD-like"/>
</dbReference>
<organism evidence="2">
    <name type="scientific">marine metagenome</name>
    <dbReference type="NCBI Taxonomy" id="408172"/>
    <lineage>
        <taxon>unclassified sequences</taxon>
        <taxon>metagenomes</taxon>
        <taxon>ecological metagenomes</taxon>
    </lineage>
</organism>
<sequence>MAIFKAIQENEATGKVKEIYEEIKKVRQITEVPNFWKNLANNPETLERTWTSLQQVMKKGALDPVVKELIYVAVSVTNGCEYCIKSHSLAAKKKGATNDMLNEMIAVVGMANETNRLVEGYQVEVDENYK</sequence>
<reference evidence="2" key="1">
    <citation type="submission" date="2018-05" db="EMBL/GenBank/DDBJ databases">
        <authorList>
            <person name="Lanie J.A."/>
            <person name="Ng W.-L."/>
            <person name="Kazmierczak K.M."/>
            <person name="Andrzejewski T.M."/>
            <person name="Davidsen T.M."/>
            <person name="Wayne K.J."/>
            <person name="Tettelin H."/>
            <person name="Glass J.I."/>
            <person name="Rusch D."/>
            <person name="Podicherti R."/>
            <person name="Tsui H.-C.T."/>
            <person name="Winkler M.E."/>
        </authorList>
    </citation>
    <scope>NUCLEOTIDE SEQUENCE</scope>
</reference>
<accession>A0A382YY23</accession>
<dbReference type="PANTHER" id="PTHR35446:SF2">
    <property type="entry name" value="CARBOXYMUCONOLACTONE DECARBOXYLASE-LIKE DOMAIN-CONTAINING PROTEIN"/>
    <property type="match status" value="1"/>
</dbReference>
<name>A0A382YY23_9ZZZZ</name>
<dbReference type="Gene3D" id="1.20.1290.10">
    <property type="entry name" value="AhpD-like"/>
    <property type="match status" value="1"/>
</dbReference>
<dbReference type="Pfam" id="PF02627">
    <property type="entry name" value="CMD"/>
    <property type="match status" value="1"/>
</dbReference>
<dbReference type="AlphaFoldDB" id="A0A382YY23"/>
<dbReference type="EMBL" id="UINC01178958">
    <property type="protein sequence ID" value="SVD87398.1"/>
    <property type="molecule type" value="Genomic_DNA"/>
</dbReference>
<protein>
    <recommendedName>
        <fullName evidence="1">Carboxymuconolactone decarboxylase-like domain-containing protein</fullName>
    </recommendedName>
</protein>
<dbReference type="NCBIfam" id="TIGR00778">
    <property type="entry name" value="ahpD_dom"/>
    <property type="match status" value="1"/>
</dbReference>
<dbReference type="SUPFAM" id="SSF69118">
    <property type="entry name" value="AhpD-like"/>
    <property type="match status" value="1"/>
</dbReference>
<dbReference type="InterPro" id="IPR029032">
    <property type="entry name" value="AhpD-like"/>
</dbReference>
<dbReference type="PANTHER" id="PTHR35446">
    <property type="entry name" value="SI:CH211-175M2.5"/>
    <property type="match status" value="1"/>
</dbReference>
<dbReference type="InterPro" id="IPR004675">
    <property type="entry name" value="AhpD_core"/>
</dbReference>
<feature type="domain" description="Carboxymuconolactone decarboxylase-like" evidence="1">
    <location>
        <begin position="43"/>
        <end position="118"/>
    </location>
</feature>
<proteinExistence type="predicted"/>
<evidence type="ECO:0000259" key="1">
    <source>
        <dbReference type="Pfam" id="PF02627"/>
    </source>
</evidence>
<evidence type="ECO:0000313" key="2">
    <source>
        <dbReference type="EMBL" id="SVD87398.1"/>
    </source>
</evidence>
<gene>
    <name evidence="2" type="ORF">METZ01_LOCUS440252</name>
</gene>